<evidence type="ECO:0000313" key="2">
    <source>
        <dbReference type="Proteomes" id="UP000030149"/>
    </source>
</evidence>
<reference evidence="2" key="1">
    <citation type="submission" date="2013-09" db="EMBL/GenBank/DDBJ databases">
        <authorList>
            <person name="Zeng Z."/>
            <person name="Chen C."/>
        </authorList>
    </citation>
    <scope>NUCLEOTIDE SEQUENCE [LARGE SCALE GENOMIC DNA]</scope>
    <source>
        <strain evidence="2">DK69</strain>
    </source>
</reference>
<dbReference type="Proteomes" id="UP000030149">
    <property type="component" value="Unassembled WGS sequence"/>
</dbReference>
<dbReference type="OrthoDB" id="1359750at2"/>
<dbReference type="STRING" id="1107311.Q767_15795"/>
<dbReference type="PATRIC" id="fig|1107311.3.peg.3041"/>
<dbReference type="eggNOG" id="ENOG5030R8D">
    <property type="taxonomic scope" value="Bacteria"/>
</dbReference>
<proteinExistence type="predicted"/>
<accession>V6S0Q8</accession>
<organism evidence="1 2">
    <name type="scientific">Flavobacterium enshiense DK69</name>
    <dbReference type="NCBI Taxonomy" id="1107311"/>
    <lineage>
        <taxon>Bacteria</taxon>
        <taxon>Pseudomonadati</taxon>
        <taxon>Bacteroidota</taxon>
        <taxon>Flavobacteriia</taxon>
        <taxon>Flavobacteriales</taxon>
        <taxon>Flavobacteriaceae</taxon>
        <taxon>Flavobacterium</taxon>
    </lineage>
</organism>
<protein>
    <submittedName>
        <fullName evidence="1">Uncharacterized protein</fullName>
    </submittedName>
</protein>
<dbReference type="EMBL" id="JRLZ01000034">
    <property type="protein sequence ID" value="KGO92026.1"/>
    <property type="molecule type" value="Genomic_DNA"/>
</dbReference>
<sequence length="140" mass="16271">MCQTGKNIKFCTCLPNGNIKSIVNNKNSRKNKIDAEKYTWTLKRYLGNSDIQMDGLLMSPSDKLVDNLSAEYIKAELNERNCFDFDYKPVEGDNLEIHNPKKYIAKYISFIFRDGKWVADSYNGFIDKTEKINYGQVEFE</sequence>
<evidence type="ECO:0000313" key="1">
    <source>
        <dbReference type="EMBL" id="KGO92026.1"/>
    </source>
</evidence>
<dbReference type="RefSeq" id="WP_023575029.1">
    <property type="nucleotide sequence ID" value="NZ_JRLZ01000034.1"/>
</dbReference>
<keyword evidence="2" id="KW-1185">Reference proteome</keyword>
<gene>
    <name evidence="1" type="ORF">Q767_15795</name>
</gene>
<dbReference type="AlphaFoldDB" id="V6S0Q8"/>
<name>V6S0Q8_9FLAO</name>
<reference evidence="1 2" key="2">
    <citation type="journal article" date="2015" name="Stand. Genomic Sci.">
        <title>High quality draft genomic sequence of Flavobacterium enshiense DK69(T) and comparison among Flavobacterium genomes.</title>
        <authorList>
            <person name="Zeng Z."/>
            <person name="Chen C."/>
            <person name="Du H."/>
            <person name="Wang G."/>
            <person name="Li M."/>
        </authorList>
    </citation>
    <scope>NUCLEOTIDE SEQUENCE [LARGE SCALE GENOMIC DNA]</scope>
    <source>
        <strain evidence="1 2">DK69</strain>
    </source>
</reference>
<comment type="caution">
    <text evidence="1">The sequence shown here is derived from an EMBL/GenBank/DDBJ whole genome shotgun (WGS) entry which is preliminary data.</text>
</comment>